<dbReference type="GeneID" id="116301816"/>
<evidence type="ECO:0000313" key="2">
    <source>
        <dbReference type="Proteomes" id="UP000515163"/>
    </source>
</evidence>
<dbReference type="Proteomes" id="UP000515163">
    <property type="component" value="Unplaced"/>
</dbReference>
<organism evidence="2 3">
    <name type="scientific">Actinia tenebrosa</name>
    <name type="common">Australian red waratah sea anemone</name>
    <dbReference type="NCBI Taxonomy" id="6105"/>
    <lineage>
        <taxon>Eukaryota</taxon>
        <taxon>Metazoa</taxon>
        <taxon>Cnidaria</taxon>
        <taxon>Anthozoa</taxon>
        <taxon>Hexacorallia</taxon>
        <taxon>Actiniaria</taxon>
        <taxon>Actiniidae</taxon>
        <taxon>Actinia</taxon>
    </lineage>
</organism>
<evidence type="ECO:0000256" key="1">
    <source>
        <dbReference type="SAM" id="SignalP"/>
    </source>
</evidence>
<proteinExistence type="predicted"/>
<dbReference type="CDD" id="cd00117">
    <property type="entry name" value="TFP"/>
    <property type="match status" value="1"/>
</dbReference>
<dbReference type="KEGG" id="aten:116301816"/>
<protein>
    <submittedName>
        <fullName evidence="3">Uncharacterized protein LOC116301816</fullName>
    </submittedName>
</protein>
<dbReference type="InParanoid" id="A0A6P8IJ71"/>
<dbReference type="AlphaFoldDB" id="A0A6P8IJ71"/>
<dbReference type="SUPFAM" id="SSF57302">
    <property type="entry name" value="Snake toxin-like"/>
    <property type="match status" value="1"/>
</dbReference>
<keyword evidence="1" id="KW-0732">Signal</keyword>
<name>A0A6P8IJ71_ACTTE</name>
<accession>A0A6P8IJ71</accession>
<keyword evidence="2" id="KW-1185">Reference proteome</keyword>
<dbReference type="OrthoDB" id="5953187at2759"/>
<sequence length="239" mass="26647">MTNIGLVVLSVICLAIAIDGLEQPLTAQQTTGSNETEEEPHPYTISFFVFPHGAASDLLQRAMSPKKNTVKSLITNATAANGSAEETWIDKEDIDPDLLYQRGSINHPTSEMYPKCHQCTKNSTYEGCTEKKTLKVCNKGLANICYTKSVKRGEVVHYEMGCATHKQCRRARAQPCAFKVKHCFTCCQWSGCNSQSHHHKKFPFVKDIDTKLSFDSKSAHITIVWELLITSLLSTIFLS</sequence>
<dbReference type="RefSeq" id="XP_031566797.1">
    <property type="nucleotide sequence ID" value="XM_031710937.1"/>
</dbReference>
<gene>
    <name evidence="3" type="primary">LOC116301816</name>
</gene>
<dbReference type="InterPro" id="IPR045860">
    <property type="entry name" value="Snake_toxin-like_sf"/>
</dbReference>
<feature type="signal peptide" evidence="1">
    <location>
        <begin position="1"/>
        <end position="17"/>
    </location>
</feature>
<evidence type="ECO:0000313" key="3">
    <source>
        <dbReference type="RefSeq" id="XP_031566797.1"/>
    </source>
</evidence>
<feature type="chain" id="PRO_5028220737" evidence="1">
    <location>
        <begin position="18"/>
        <end position="239"/>
    </location>
</feature>
<reference evidence="3" key="1">
    <citation type="submission" date="2025-08" db="UniProtKB">
        <authorList>
            <consortium name="RefSeq"/>
        </authorList>
    </citation>
    <scope>IDENTIFICATION</scope>
    <source>
        <tissue evidence="3">Tentacle</tissue>
    </source>
</reference>